<dbReference type="InterPro" id="IPR015943">
    <property type="entry name" value="WD40/YVTN_repeat-like_dom_sf"/>
</dbReference>
<comment type="caution">
    <text evidence="1">The sequence shown here is derived from an EMBL/GenBank/DDBJ whole genome shotgun (WGS) entry which is preliminary data.</text>
</comment>
<evidence type="ECO:0000313" key="1">
    <source>
        <dbReference type="EMBL" id="MVN75557.1"/>
    </source>
</evidence>
<accession>A0A7K1TAX8</accession>
<dbReference type="Proteomes" id="UP000441336">
    <property type="component" value="Unassembled WGS sequence"/>
</dbReference>
<dbReference type="EMBL" id="WQKZ01000001">
    <property type="protein sequence ID" value="MVN75557.1"/>
    <property type="molecule type" value="Genomic_DNA"/>
</dbReference>
<proteinExistence type="predicted"/>
<gene>
    <name evidence="1" type="ORF">GO988_04385</name>
</gene>
<dbReference type="SUPFAM" id="SSF50998">
    <property type="entry name" value="Quinoprotein alcohol dehydrogenase-like"/>
    <property type="match status" value="1"/>
</dbReference>
<evidence type="ECO:0008006" key="3">
    <source>
        <dbReference type="Google" id="ProtNLM"/>
    </source>
</evidence>
<organism evidence="1 2">
    <name type="scientific">Hymenobacter ginkgonis</name>
    <dbReference type="NCBI Taxonomy" id="2682976"/>
    <lineage>
        <taxon>Bacteria</taxon>
        <taxon>Pseudomonadati</taxon>
        <taxon>Bacteroidota</taxon>
        <taxon>Cytophagia</taxon>
        <taxon>Cytophagales</taxon>
        <taxon>Hymenobacteraceae</taxon>
        <taxon>Hymenobacter</taxon>
    </lineage>
</organism>
<dbReference type="Gene3D" id="2.130.10.10">
    <property type="entry name" value="YVTN repeat-like/Quinoprotein amine dehydrogenase"/>
    <property type="match status" value="1"/>
</dbReference>
<sequence length="946" mass="100550">MSRKLLALLGAALVLLSLATYVYYRRTLAAVPVDPYALVPDDAVLVLATRDHPALVRHLQEAGVWDNITGVRYYQQVAGHLALADSLDSGGNTTASTSSSLLPRRRRGLLALLGQKLVLTSLHITGPGQVDLLYQIPLETIREYRQARGLLETLARDPRYILSTRDYEGYELQELSARQGGRLTVLNYRNHLVLSTHAALVEAVVQRLRHPEAATVRTGFGQTDLLRLRDVDATVLLNFRRMPGLLDVLFRPGTHAQLDQVLALAHEGLLGVKFGPGQVTFSGFANPETAASSWQRQLQGQPAQAIRALADVLSLRTALVLHVAGRLAPPTPPPLAQAADSAAPARQALDSLRAALVPGAALAYLAASAPGVAPGRLVLLRCQAAGRATGWLARLRRVQRVSPAFSRVGSYEVYEAGFTAGQLLGPLAGPPEAGAAATATALVGNYLILGEGNALRAYLGDVMAGQVWSRSAAQVALLQQTLPQARLTVLADVRQGWNALLGYLAEDRRGGLLRNESLVRHFSQLAWQLLPPDQPTDELRPGSQYFAQLLLRRPGQVLAADSVAGSGAGTRFRSALAGQPLLLAPTPAADGTAATPVVVGDSLGVLRLLPAGAATPPWADSLPGPVVGACPRLVRGRLLLATAHRLHWLSPADGREAPNFPLNLPDTVTVAAVATAPTPGPAPRVVVATTGNELLLFDTNGRQYAGWPHHLESPLAGPPLLLTVGGRDVVVAALRNGYIYAFDQAGGRYPGFPVSAGARLEGPLLAEPGPTLASSHLRAINQHGELLTITLSGDITARRRVATWSRTATFRLVPEASGRGVPGRAGSFIAVREDGGVLTVYAATASTPAPPLLSRQFLTSGEKPVQWFDFGPDHQVLALTELGPGQVWLFDGRGRPLGPGAGSPTPAGAWPSTGTGVALRYDAAHQRYQLVRLVRRELRRDEVRVE</sequence>
<dbReference type="RefSeq" id="WP_157562285.1">
    <property type="nucleotide sequence ID" value="NZ_WQKZ01000001.1"/>
</dbReference>
<reference evidence="1 2" key="1">
    <citation type="submission" date="2019-12" db="EMBL/GenBank/DDBJ databases">
        <title>Hymenobacter sp. HMF4947 Genome sequencing and assembly.</title>
        <authorList>
            <person name="Kang H."/>
            <person name="Cha I."/>
            <person name="Kim H."/>
            <person name="Joh K."/>
        </authorList>
    </citation>
    <scope>NUCLEOTIDE SEQUENCE [LARGE SCALE GENOMIC DNA]</scope>
    <source>
        <strain evidence="1 2">HMF4947</strain>
    </source>
</reference>
<keyword evidence="2" id="KW-1185">Reference proteome</keyword>
<dbReference type="InterPro" id="IPR011047">
    <property type="entry name" value="Quinoprotein_ADH-like_sf"/>
</dbReference>
<evidence type="ECO:0000313" key="2">
    <source>
        <dbReference type="Proteomes" id="UP000441336"/>
    </source>
</evidence>
<protein>
    <recommendedName>
        <fullName evidence="3">DUF3352 domain-containing protein</fullName>
    </recommendedName>
</protein>
<name>A0A7K1TAX8_9BACT</name>
<dbReference type="AlphaFoldDB" id="A0A7K1TAX8"/>